<proteinExistence type="predicted"/>
<organism evidence="2 3">
    <name type="scientific">Photobacterium chitinilyticum</name>
    <dbReference type="NCBI Taxonomy" id="2485123"/>
    <lineage>
        <taxon>Bacteria</taxon>
        <taxon>Pseudomonadati</taxon>
        <taxon>Pseudomonadota</taxon>
        <taxon>Gammaproteobacteria</taxon>
        <taxon>Vibrionales</taxon>
        <taxon>Vibrionaceae</taxon>
        <taxon>Photobacterium</taxon>
    </lineage>
</organism>
<evidence type="ECO:0000313" key="3">
    <source>
        <dbReference type="Proteomes" id="UP000287563"/>
    </source>
</evidence>
<dbReference type="PROSITE" id="PS51708">
    <property type="entry name" value="CHAD"/>
    <property type="match status" value="1"/>
</dbReference>
<accession>A0A444JNC0</accession>
<protein>
    <submittedName>
        <fullName evidence="2">CHAD domain-containing protein</fullName>
    </submittedName>
</protein>
<sequence>MNVNKRDQLKLPKRKKPEIVLSASAEIFLPTFHTLNAEFQHAKRHERGIIRDDNSEFLHQYRVALRRCRALISLLKSLFFPQQKAMLNNEFKTMMQKTNRLRDLDVFLYKMDDYFSCLEHSHHQGLTCFIDELQDARRKAYKDTKKWLKTDNYEQQCLLVQGLLAEMEANQTEEGHSASKVFGYEIIQQHFQGTLTLCHRLDNQSTDNVIHRLRIRCKKLRYLLEYFSPILPPQSSKEQIKCMKQLQDELGDFNDLSIQLQFLSYYLKDKKTTTRRYKAASQLKSITQQRHGESKLQVIKQVELFSTQEKVITFQSVYKIDKLTQG</sequence>
<name>A0A444JNC0_9GAMM</name>
<dbReference type="RefSeq" id="WP_128784869.1">
    <property type="nucleotide sequence ID" value="NZ_RJLM01000006.1"/>
</dbReference>
<dbReference type="InterPro" id="IPR007899">
    <property type="entry name" value="CHAD_dom"/>
</dbReference>
<keyword evidence="3" id="KW-1185">Reference proteome</keyword>
<dbReference type="SMART" id="SM00880">
    <property type="entry name" value="CHAD"/>
    <property type="match status" value="1"/>
</dbReference>
<dbReference type="PANTHER" id="PTHR39339">
    <property type="entry name" value="SLR1444 PROTEIN"/>
    <property type="match status" value="1"/>
</dbReference>
<dbReference type="OrthoDB" id="9810154at2"/>
<reference evidence="2 3" key="1">
    <citation type="submission" date="2018-11" db="EMBL/GenBank/DDBJ databases">
        <title>Photobacterium sp. BEI247 sp. nov., a marine bacterium isolated from Yongle Blue Hole in the South China Sea.</title>
        <authorList>
            <person name="Wang X."/>
        </authorList>
    </citation>
    <scope>NUCLEOTIDE SEQUENCE [LARGE SCALE GENOMIC DNA]</scope>
    <source>
        <strain evidence="3">BEI247</strain>
    </source>
</reference>
<comment type="caution">
    <text evidence="2">The sequence shown here is derived from an EMBL/GenBank/DDBJ whole genome shotgun (WGS) entry which is preliminary data.</text>
</comment>
<feature type="domain" description="CHAD" evidence="1">
    <location>
        <begin position="24"/>
        <end position="304"/>
    </location>
</feature>
<dbReference type="InterPro" id="IPR038186">
    <property type="entry name" value="CHAD_dom_sf"/>
</dbReference>
<dbReference type="PANTHER" id="PTHR39339:SF1">
    <property type="entry name" value="CHAD DOMAIN-CONTAINING PROTEIN"/>
    <property type="match status" value="1"/>
</dbReference>
<evidence type="ECO:0000259" key="1">
    <source>
        <dbReference type="PROSITE" id="PS51708"/>
    </source>
</evidence>
<evidence type="ECO:0000313" key="2">
    <source>
        <dbReference type="EMBL" id="RWX54600.1"/>
    </source>
</evidence>
<dbReference type="Proteomes" id="UP000287563">
    <property type="component" value="Unassembled WGS sequence"/>
</dbReference>
<dbReference type="Gene3D" id="1.40.20.10">
    <property type="entry name" value="CHAD domain"/>
    <property type="match status" value="1"/>
</dbReference>
<dbReference type="AlphaFoldDB" id="A0A444JNC0"/>
<gene>
    <name evidence="2" type="ORF">EDI28_16030</name>
</gene>
<dbReference type="Pfam" id="PF05235">
    <property type="entry name" value="CHAD"/>
    <property type="match status" value="1"/>
</dbReference>
<dbReference type="EMBL" id="RJLM01000006">
    <property type="protein sequence ID" value="RWX54600.1"/>
    <property type="molecule type" value="Genomic_DNA"/>
</dbReference>